<gene>
    <name evidence="2" type="ORF">OB919_15715</name>
</gene>
<feature type="transmembrane region" description="Helical" evidence="1">
    <location>
        <begin position="20"/>
        <end position="37"/>
    </location>
</feature>
<comment type="caution">
    <text evidence="2">The sequence shown here is derived from an EMBL/GenBank/DDBJ whole genome shotgun (WGS) entry which is preliminary data.</text>
</comment>
<accession>A0AAP2ZA75</accession>
<evidence type="ECO:0000313" key="2">
    <source>
        <dbReference type="EMBL" id="MCU4753411.1"/>
    </source>
</evidence>
<dbReference type="AlphaFoldDB" id="A0AAP2ZA75"/>
<dbReference type="RefSeq" id="WP_342809728.1">
    <property type="nucleotide sequence ID" value="NZ_JAOPJZ010000017.1"/>
</dbReference>
<proteinExistence type="predicted"/>
<evidence type="ECO:0000313" key="3">
    <source>
        <dbReference type="Proteomes" id="UP001321047"/>
    </source>
</evidence>
<keyword evidence="1" id="KW-0472">Membrane</keyword>
<sequence>MSQTEDYLERLKAFFETDEAIPTVSALLIALLFVFFYEMGYRLIEMGTMLLFYAVLVRMWTAMTPSDSDLLQGPFSHGFFLFISLGAVAMGLMIEQWIASISGSILPAQFLALAVLVSRVYLNFRDSRNFLEAVLWENLYERYVVLIPCLFVILVPILIHQLEISTLLFFDIRFLVSHSTTSFLSLSSLGLGLGVVIYFYIEEYR</sequence>
<keyword evidence="1" id="KW-1133">Transmembrane helix</keyword>
<dbReference type="Proteomes" id="UP001321047">
    <property type="component" value="Unassembled WGS sequence"/>
</dbReference>
<keyword evidence="1" id="KW-0812">Transmembrane</keyword>
<evidence type="ECO:0000256" key="1">
    <source>
        <dbReference type="SAM" id="Phobius"/>
    </source>
</evidence>
<protein>
    <submittedName>
        <fullName evidence="2">Uncharacterized protein</fullName>
    </submittedName>
</protein>
<feature type="transmembrane region" description="Helical" evidence="1">
    <location>
        <begin position="75"/>
        <end position="94"/>
    </location>
</feature>
<keyword evidence="3" id="KW-1185">Reference proteome</keyword>
<organism evidence="2 3">
    <name type="scientific">Natronosalvus hydrolyticus</name>
    <dbReference type="NCBI Taxonomy" id="2979988"/>
    <lineage>
        <taxon>Archaea</taxon>
        <taxon>Methanobacteriati</taxon>
        <taxon>Methanobacteriota</taxon>
        <taxon>Stenosarchaea group</taxon>
        <taxon>Halobacteria</taxon>
        <taxon>Halobacteriales</taxon>
        <taxon>Natrialbaceae</taxon>
        <taxon>Natronosalvus</taxon>
    </lineage>
</organism>
<feature type="transmembrane region" description="Helical" evidence="1">
    <location>
        <begin position="144"/>
        <end position="170"/>
    </location>
</feature>
<name>A0AAP2ZA75_9EURY</name>
<feature type="transmembrane region" description="Helical" evidence="1">
    <location>
        <begin position="106"/>
        <end position="124"/>
    </location>
</feature>
<feature type="transmembrane region" description="Helical" evidence="1">
    <location>
        <begin position="182"/>
        <end position="201"/>
    </location>
</feature>
<feature type="transmembrane region" description="Helical" evidence="1">
    <location>
        <begin position="44"/>
        <end position="63"/>
    </location>
</feature>
<dbReference type="EMBL" id="JAOPJZ010000017">
    <property type="protein sequence ID" value="MCU4753411.1"/>
    <property type="molecule type" value="Genomic_DNA"/>
</dbReference>
<reference evidence="2 3" key="1">
    <citation type="submission" date="2022-09" db="EMBL/GenBank/DDBJ databases">
        <title>Enrichment on poylsaccharides allowed isolation of novel metabolic and taxonomic groups of Haloarchaea.</title>
        <authorList>
            <person name="Sorokin D.Y."/>
            <person name="Elcheninov A.G."/>
            <person name="Khizhniak T.V."/>
            <person name="Kolganova T.V."/>
            <person name="Kublanov I.V."/>
        </authorList>
    </citation>
    <scope>NUCLEOTIDE SEQUENCE [LARGE SCALE GENOMIC DNA]</scope>
    <source>
        <strain evidence="2 3">AArc-curdl1</strain>
    </source>
</reference>